<gene>
    <name evidence="2" type="ORF">SAMN02982996_00517</name>
</gene>
<dbReference type="Proteomes" id="UP000187280">
    <property type="component" value="Unassembled WGS sequence"/>
</dbReference>
<dbReference type="GeneID" id="97763453"/>
<keyword evidence="1" id="KW-0812">Transmembrane</keyword>
<reference evidence="2 3" key="1">
    <citation type="submission" date="2016-10" db="EMBL/GenBank/DDBJ databases">
        <authorList>
            <person name="de Groot N.N."/>
        </authorList>
    </citation>
    <scope>NUCLEOTIDE SEQUENCE [LARGE SCALE GENOMIC DNA]</scope>
    <source>
        <strain evidence="2 3">ATCC 29281</strain>
    </source>
</reference>
<name>A0A1H3WK51_9GAMM</name>
<organism evidence="2 3">
    <name type="scientific">Lonsdalea quercina</name>
    <dbReference type="NCBI Taxonomy" id="71657"/>
    <lineage>
        <taxon>Bacteria</taxon>
        <taxon>Pseudomonadati</taxon>
        <taxon>Pseudomonadota</taxon>
        <taxon>Gammaproteobacteria</taxon>
        <taxon>Enterobacterales</taxon>
        <taxon>Pectobacteriaceae</taxon>
        <taxon>Lonsdalea</taxon>
    </lineage>
</organism>
<proteinExistence type="predicted"/>
<dbReference type="AlphaFoldDB" id="A0A1H3WK51"/>
<accession>A0A1H3WK51</accession>
<protein>
    <submittedName>
        <fullName evidence="2">Uncharacterized protein</fullName>
    </submittedName>
</protein>
<keyword evidence="1" id="KW-1133">Transmembrane helix</keyword>
<sequence>MSLSTTNKPFIIITITLLALLMALLSIYHYYRVYKKPLMCRGEISATINNGQDSIVKGYIINFYLGEKDKGSMALHGIYIDVNKSADVLERTLTFDYDWNGNYLIMKNICMFKSSADTAPDNATPYSKNEVVRFEMLTNKVYLISAFRPTFACNVR</sequence>
<dbReference type="EMBL" id="FNQS01000001">
    <property type="protein sequence ID" value="SDZ87181.1"/>
    <property type="molecule type" value="Genomic_DNA"/>
</dbReference>
<dbReference type="RefSeq" id="WP_026742972.1">
    <property type="nucleotide sequence ID" value="NZ_FNQS01000001.1"/>
</dbReference>
<keyword evidence="3" id="KW-1185">Reference proteome</keyword>
<feature type="transmembrane region" description="Helical" evidence="1">
    <location>
        <begin position="12"/>
        <end position="31"/>
    </location>
</feature>
<evidence type="ECO:0000313" key="2">
    <source>
        <dbReference type="EMBL" id="SDZ87181.1"/>
    </source>
</evidence>
<dbReference type="STRING" id="71657.SAMN02982996_00517"/>
<evidence type="ECO:0000256" key="1">
    <source>
        <dbReference type="SAM" id="Phobius"/>
    </source>
</evidence>
<evidence type="ECO:0000313" key="3">
    <source>
        <dbReference type="Proteomes" id="UP000187280"/>
    </source>
</evidence>
<keyword evidence="1" id="KW-0472">Membrane</keyword>